<dbReference type="KEGG" id="pavi:110755228"/>
<dbReference type="Proteomes" id="UP000515124">
    <property type="component" value="Unplaced"/>
</dbReference>
<evidence type="ECO:0000313" key="2">
    <source>
        <dbReference type="Proteomes" id="UP000515124"/>
    </source>
</evidence>
<dbReference type="AlphaFoldDB" id="A0A6P5S513"/>
<proteinExistence type="predicted"/>
<evidence type="ECO:0000313" key="3">
    <source>
        <dbReference type="RefSeq" id="XP_021812100.1"/>
    </source>
</evidence>
<evidence type="ECO:0000256" key="1">
    <source>
        <dbReference type="SAM" id="MobiDB-lite"/>
    </source>
</evidence>
<dbReference type="RefSeq" id="XP_021812100.1">
    <property type="nucleotide sequence ID" value="XM_021956408.1"/>
</dbReference>
<reference evidence="3" key="1">
    <citation type="submission" date="2025-08" db="UniProtKB">
        <authorList>
            <consortium name="RefSeq"/>
        </authorList>
    </citation>
    <scope>IDENTIFICATION</scope>
</reference>
<keyword evidence="2" id="KW-1185">Reference proteome</keyword>
<name>A0A6P5S513_PRUAV</name>
<organism evidence="2 3">
    <name type="scientific">Prunus avium</name>
    <name type="common">Cherry</name>
    <name type="synonym">Cerasus avium</name>
    <dbReference type="NCBI Taxonomy" id="42229"/>
    <lineage>
        <taxon>Eukaryota</taxon>
        <taxon>Viridiplantae</taxon>
        <taxon>Streptophyta</taxon>
        <taxon>Embryophyta</taxon>
        <taxon>Tracheophyta</taxon>
        <taxon>Spermatophyta</taxon>
        <taxon>Magnoliopsida</taxon>
        <taxon>eudicotyledons</taxon>
        <taxon>Gunneridae</taxon>
        <taxon>Pentapetalae</taxon>
        <taxon>rosids</taxon>
        <taxon>fabids</taxon>
        <taxon>Rosales</taxon>
        <taxon>Rosaceae</taxon>
        <taxon>Amygdaloideae</taxon>
        <taxon>Amygdaleae</taxon>
        <taxon>Prunus</taxon>
    </lineage>
</organism>
<sequence>MLEVHSASAWGIVHDKESFNAMKLTLHARASPQLTIGGFALSFFINPHAFPGFFEFAEFLELTIGGFALSFFINPHAFPGFFEFAEFLEVCVGVSAHTVVDPAEFVNLSAAQILDLQFSIRWLLVKNIFKGGKPKNNHLSCFSYGISYVISASKSSFGNSSFSSGNNSSSSSSNYSSGNSSFGKSSSSSGNSFFGNSSSSSGNYSSAYGNSSSDNSSFGKSSSSSGNSSSSSGNYSSAYGNSSSDNSSFGNSGSLSSSSSSSSGAFYRPVFILLDQTMDPSGPFIW</sequence>
<gene>
    <name evidence="3" type="primary">LOC110755228</name>
</gene>
<dbReference type="GeneID" id="110755228"/>
<feature type="region of interest" description="Disordered" evidence="1">
    <location>
        <begin position="219"/>
        <end position="263"/>
    </location>
</feature>
<accession>A0A6P5S513</accession>
<protein>
    <submittedName>
        <fullName evidence="3">Uncharacterized protein LOC110755228</fullName>
    </submittedName>
</protein>